<dbReference type="EC" id="3.2.1.45" evidence="3 6"/>
<accession>A0A336LVU7</accession>
<evidence type="ECO:0000256" key="3">
    <source>
        <dbReference type="ARBA" id="ARBA00012658"/>
    </source>
</evidence>
<feature type="chain" id="PRO_5033778278" description="Glucosylceramidase" evidence="7">
    <location>
        <begin position="21"/>
        <end position="524"/>
    </location>
</feature>
<evidence type="ECO:0000259" key="9">
    <source>
        <dbReference type="Pfam" id="PF17189"/>
    </source>
</evidence>
<evidence type="ECO:0000256" key="5">
    <source>
        <dbReference type="ARBA" id="ARBA00022801"/>
    </source>
</evidence>
<dbReference type="Pfam" id="PF02055">
    <property type="entry name" value="Glyco_hydro_30"/>
    <property type="match status" value="1"/>
</dbReference>
<reference evidence="11" key="2">
    <citation type="submission" date="2018-07" db="EMBL/GenBank/DDBJ databases">
        <authorList>
            <person name="Quirk P.G."/>
            <person name="Krulwich T.A."/>
        </authorList>
    </citation>
    <scope>NUCLEOTIDE SEQUENCE</scope>
</reference>
<feature type="signal peptide" evidence="7">
    <location>
        <begin position="1"/>
        <end position="20"/>
    </location>
</feature>
<gene>
    <name evidence="11" type="primary">CSON006239</name>
</gene>
<keyword evidence="6" id="KW-0326">Glycosidase</keyword>
<dbReference type="PANTHER" id="PTHR11069:SF23">
    <property type="entry name" value="LYSOSOMAL ACID GLUCOSYLCERAMIDASE"/>
    <property type="match status" value="1"/>
</dbReference>
<evidence type="ECO:0000313" key="11">
    <source>
        <dbReference type="EMBL" id="SSX22176.1"/>
    </source>
</evidence>
<keyword evidence="4 7" id="KW-0732">Signal</keyword>
<comment type="similarity">
    <text evidence="2 6">Belongs to the glycosyl hydrolase 30 family.</text>
</comment>
<dbReference type="PANTHER" id="PTHR11069">
    <property type="entry name" value="GLUCOSYLCERAMIDASE"/>
    <property type="match status" value="1"/>
</dbReference>
<keyword evidence="6" id="KW-0746">Sphingolipid metabolism</keyword>
<evidence type="ECO:0000259" key="8">
    <source>
        <dbReference type="Pfam" id="PF02055"/>
    </source>
</evidence>
<evidence type="ECO:0000256" key="7">
    <source>
        <dbReference type="SAM" id="SignalP"/>
    </source>
</evidence>
<dbReference type="InterPro" id="IPR001139">
    <property type="entry name" value="Glyco_hydro_30"/>
</dbReference>
<dbReference type="AlphaFoldDB" id="A0A336LVU7"/>
<protein>
    <recommendedName>
        <fullName evidence="3 6">Glucosylceramidase</fullName>
        <ecNumber evidence="3 6">3.2.1.45</ecNumber>
    </recommendedName>
</protein>
<dbReference type="GO" id="GO:0004348">
    <property type="term" value="F:glucosylceramidase activity"/>
    <property type="evidence" value="ECO:0007669"/>
    <property type="project" value="UniProtKB-EC"/>
</dbReference>
<keyword evidence="6" id="KW-0443">Lipid metabolism</keyword>
<evidence type="ECO:0000256" key="2">
    <source>
        <dbReference type="ARBA" id="ARBA00005382"/>
    </source>
</evidence>
<dbReference type="Gene3D" id="3.20.20.80">
    <property type="entry name" value="Glycosidases"/>
    <property type="match status" value="1"/>
</dbReference>
<dbReference type="OMA" id="GLMWNFA"/>
<dbReference type="InterPro" id="IPR017853">
    <property type="entry name" value="GH"/>
</dbReference>
<dbReference type="VEuPathDB" id="VectorBase:CSON006239"/>
<dbReference type="PRINTS" id="PR00843">
    <property type="entry name" value="GLHYDRLASE30"/>
</dbReference>
<dbReference type="InterPro" id="IPR033453">
    <property type="entry name" value="Glyco_hydro_30_TIM-barrel"/>
</dbReference>
<dbReference type="SUPFAM" id="SSF51445">
    <property type="entry name" value="(Trans)glycosidases"/>
    <property type="match status" value="1"/>
</dbReference>
<dbReference type="Pfam" id="PF17189">
    <property type="entry name" value="Glyco_hydro_30C"/>
    <property type="match status" value="1"/>
</dbReference>
<dbReference type="GO" id="GO:0016020">
    <property type="term" value="C:membrane"/>
    <property type="evidence" value="ECO:0007669"/>
    <property type="project" value="GOC"/>
</dbReference>
<dbReference type="EMBL" id="UFQS01000235">
    <property type="protein sequence ID" value="SSX01799.1"/>
    <property type="molecule type" value="Genomic_DNA"/>
</dbReference>
<reference evidence="10" key="1">
    <citation type="submission" date="2018-04" db="EMBL/GenBank/DDBJ databases">
        <authorList>
            <person name="Go L.Y."/>
            <person name="Mitchell J.A."/>
        </authorList>
    </citation>
    <scope>NUCLEOTIDE SEQUENCE</scope>
    <source>
        <tissue evidence="10">Whole organism</tissue>
    </source>
</reference>
<evidence type="ECO:0000256" key="4">
    <source>
        <dbReference type="ARBA" id="ARBA00022729"/>
    </source>
</evidence>
<feature type="domain" description="Glycosyl hydrolase family 30 beta sandwich" evidence="9">
    <location>
        <begin position="460"/>
        <end position="521"/>
    </location>
</feature>
<evidence type="ECO:0000256" key="1">
    <source>
        <dbReference type="ARBA" id="ARBA00001013"/>
    </source>
</evidence>
<organism evidence="11">
    <name type="scientific">Culicoides sonorensis</name>
    <name type="common">Biting midge</name>
    <dbReference type="NCBI Taxonomy" id="179676"/>
    <lineage>
        <taxon>Eukaryota</taxon>
        <taxon>Metazoa</taxon>
        <taxon>Ecdysozoa</taxon>
        <taxon>Arthropoda</taxon>
        <taxon>Hexapoda</taxon>
        <taxon>Insecta</taxon>
        <taxon>Pterygota</taxon>
        <taxon>Neoptera</taxon>
        <taxon>Endopterygota</taxon>
        <taxon>Diptera</taxon>
        <taxon>Nematocera</taxon>
        <taxon>Chironomoidea</taxon>
        <taxon>Ceratopogonidae</taxon>
        <taxon>Ceratopogoninae</taxon>
        <taxon>Culicoides</taxon>
        <taxon>Monoculicoides</taxon>
    </lineage>
</organism>
<sequence length="524" mass="60448">MFRFFILLTVILLGFSVSYSKKCALRKYPSGFVCVCNETYCDTLEFNLPEFEDDVVVVTSNAAGLRHEVTYSKVLPNNDGVFSLNDVEDYVEIVIDPQVTYQKVLGFGNALTGSVSYLLEQLSPGMRNHVYESIFSRSKGSGISFLRIPIGGCDFDLEPWSYNEFPENDPSLSNFTNLDARDMQKIRQINEIRSNIDAYDLKFFGSAWSSPKWMKTNNEWTGRSKLKPEYYQTWADFHLRYLELMKKNGIEFWGISTGNEPLNGELFWLFIRFMSLGWNAARQGIFVGDNLGPTIKNSVNTKDVKIFANDDQRYTVAWWFEDMLTSHNTSLDFVDGLAVHWYWDEFIPAGLLDDHHEKYPDKLIFNTEASVGDKPWESSTPLLGSWNRAESYISAVMEDLHHWVNGWIDWNLILNEEGGPNYVNNFVDAPIIVNSTDYKEFYKQAFYYAFGHFSRFITPDSIRLQTSTSDKDLWVVAFKRNDGFMTSVFYNNKKTPIQVVINIKNRGKITLNLSAKSIHSILHR</sequence>
<name>A0A336LVU7_CULSO</name>
<evidence type="ECO:0000313" key="10">
    <source>
        <dbReference type="EMBL" id="SSX01799.1"/>
    </source>
</evidence>
<proteinExistence type="inferred from homology"/>
<evidence type="ECO:0000256" key="6">
    <source>
        <dbReference type="RuleBase" id="RU361188"/>
    </source>
</evidence>
<feature type="domain" description="Glycosyl hydrolase family 30 TIM-barrel" evidence="8">
    <location>
        <begin position="105"/>
        <end position="457"/>
    </location>
</feature>
<dbReference type="InterPro" id="IPR033452">
    <property type="entry name" value="GH30_C"/>
</dbReference>
<dbReference type="GO" id="GO:0006680">
    <property type="term" value="P:glucosylceramide catabolic process"/>
    <property type="evidence" value="ECO:0007669"/>
    <property type="project" value="TreeGrafter"/>
</dbReference>
<comment type="catalytic activity">
    <reaction evidence="1">
        <text>a beta-D-glucosyl-(1&lt;-&gt;1')-N-acylsphing-4-enine + H2O = an N-acylsphing-4-enine + D-glucose</text>
        <dbReference type="Rhea" id="RHEA:13269"/>
        <dbReference type="ChEBI" id="CHEBI:4167"/>
        <dbReference type="ChEBI" id="CHEBI:15377"/>
        <dbReference type="ChEBI" id="CHEBI:22801"/>
        <dbReference type="ChEBI" id="CHEBI:52639"/>
        <dbReference type="EC" id="3.2.1.45"/>
    </reaction>
    <physiologicalReaction direction="left-to-right" evidence="1">
        <dbReference type="Rhea" id="RHEA:13270"/>
    </physiologicalReaction>
</comment>
<keyword evidence="5 6" id="KW-0378">Hydrolase</keyword>
<dbReference type="EMBL" id="UFQT01000235">
    <property type="protein sequence ID" value="SSX22176.1"/>
    <property type="molecule type" value="Genomic_DNA"/>
</dbReference>